<evidence type="ECO:0000256" key="1">
    <source>
        <dbReference type="SAM" id="SignalP"/>
    </source>
</evidence>
<evidence type="ECO:0000313" key="2">
    <source>
        <dbReference type="EMBL" id="MFC6871671.1"/>
    </source>
</evidence>
<proteinExistence type="predicted"/>
<sequence>MRNVNRTLTALLGALVLALAGLVPSASAAPAGPTAGTHLMCHYQLHHHKLSGHCHGNSHLGAVSGPFSGKIKLHGNGKGKMKLKLKGLGRSDAETSGTTLTGTFSGSSFLSGTAHGQFHVSFGTIHISGTFVAVLG</sequence>
<gene>
    <name evidence="2" type="ORF">ACFQGD_31580</name>
</gene>
<evidence type="ECO:0008006" key="4">
    <source>
        <dbReference type="Google" id="ProtNLM"/>
    </source>
</evidence>
<dbReference type="Proteomes" id="UP001596337">
    <property type="component" value="Unassembled WGS sequence"/>
</dbReference>
<accession>A0ABW2C936</accession>
<dbReference type="RefSeq" id="WP_345391663.1">
    <property type="nucleotide sequence ID" value="NZ_BAABLA010000007.1"/>
</dbReference>
<dbReference type="EMBL" id="JBHSXX010000001">
    <property type="protein sequence ID" value="MFC6871671.1"/>
    <property type="molecule type" value="Genomic_DNA"/>
</dbReference>
<protein>
    <recommendedName>
        <fullName evidence="4">Secreted protein</fullName>
    </recommendedName>
</protein>
<organism evidence="2 3">
    <name type="scientific">Haloechinothrix salitolerans</name>
    <dbReference type="NCBI Taxonomy" id="926830"/>
    <lineage>
        <taxon>Bacteria</taxon>
        <taxon>Bacillati</taxon>
        <taxon>Actinomycetota</taxon>
        <taxon>Actinomycetes</taxon>
        <taxon>Pseudonocardiales</taxon>
        <taxon>Pseudonocardiaceae</taxon>
        <taxon>Haloechinothrix</taxon>
    </lineage>
</organism>
<reference evidence="3" key="1">
    <citation type="journal article" date="2019" name="Int. J. Syst. Evol. Microbiol.">
        <title>The Global Catalogue of Microorganisms (GCM) 10K type strain sequencing project: providing services to taxonomists for standard genome sequencing and annotation.</title>
        <authorList>
            <consortium name="The Broad Institute Genomics Platform"/>
            <consortium name="The Broad Institute Genome Sequencing Center for Infectious Disease"/>
            <person name="Wu L."/>
            <person name="Ma J."/>
        </authorList>
    </citation>
    <scope>NUCLEOTIDE SEQUENCE [LARGE SCALE GENOMIC DNA]</scope>
    <source>
        <strain evidence="3">KCTC 32255</strain>
    </source>
</reference>
<evidence type="ECO:0000313" key="3">
    <source>
        <dbReference type="Proteomes" id="UP001596337"/>
    </source>
</evidence>
<feature type="signal peptide" evidence="1">
    <location>
        <begin position="1"/>
        <end position="28"/>
    </location>
</feature>
<name>A0ABW2C936_9PSEU</name>
<keyword evidence="1" id="KW-0732">Signal</keyword>
<keyword evidence="3" id="KW-1185">Reference proteome</keyword>
<comment type="caution">
    <text evidence="2">The sequence shown here is derived from an EMBL/GenBank/DDBJ whole genome shotgun (WGS) entry which is preliminary data.</text>
</comment>
<feature type="chain" id="PRO_5047382897" description="Secreted protein" evidence="1">
    <location>
        <begin position="29"/>
        <end position="136"/>
    </location>
</feature>